<proteinExistence type="predicted"/>
<dbReference type="EMBL" id="MNCJ02000317">
    <property type="protein sequence ID" value="KAF5820107.1"/>
    <property type="molecule type" value="Genomic_DNA"/>
</dbReference>
<dbReference type="Proteomes" id="UP000215914">
    <property type="component" value="Unassembled WGS sequence"/>
</dbReference>
<reference evidence="2" key="1">
    <citation type="journal article" date="2017" name="Nature">
        <title>The sunflower genome provides insights into oil metabolism, flowering and Asterid evolution.</title>
        <authorList>
            <person name="Badouin H."/>
            <person name="Gouzy J."/>
            <person name="Grassa C.J."/>
            <person name="Murat F."/>
            <person name="Staton S.E."/>
            <person name="Cottret L."/>
            <person name="Lelandais-Briere C."/>
            <person name="Owens G.L."/>
            <person name="Carrere S."/>
            <person name="Mayjonade B."/>
            <person name="Legrand L."/>
            <person name="Gill N."/>
            <person name="Kane N.C."/>
            <person name="Bowers J.E."/>
            <person name="Hubner S."/>
            <person name="Bellec A."/>
            <person name="Berard A."/>
            <person name="Berges H."/>
            <person name="Blanchet N."/>
            <person name="Boniface M.C."/>
            <person name="Brunel D."/>
            <person name="Catrice O."/>
            <person name="Chaidir N."/>
            <person name="Claudel C."/>
            <person name="Donnadieu C."/>
            <person name="Faraut T."/>
            <person name="Fievet G."/>
            <person name="Helmstetter N."/>
            <person name="King M."/>
            <person name="Knapp S.J."/>
            <person name="Lai Z."/>
            <person name="Le Paslier M.C."/>
            <person name="Lippi Y."/>
            <person name="Lorenzon L."/>
            <person name="Mandel J.R."/>
            <person name="Marage G."/>
            <person name="Marchand G."/>
            <person name="Marquand E."/>
            <person name="Bret-Mestries E."/>
            <person name="Morien E."/>
            <person name="Nambeesan S."/>
            <person name="Nguyen T."/>
            <person name="Pegot-Espagnet P."/>
            <person name="Pouilly N."/>
            <person name="Raftis F."/>
            <person name="Sallet E."/>
            <person name="Schiex T."/>
            <person name="Thomas J."/>
            <person name="Vandecasteele C."/>
            <person name="Vares D."/>
            <person name="Vear F."/>
            <person name="Vautrin S."/>
            <person name="Crespi M."/>
            <person name="Mangin B."/>
            <person name="Burke J.M."/>
            <person name="Salse J."/>
            <person name="Munos S."/>
            <person name="Vincourt P."/>
            <person name="Rieseberg L.H."/>
            <person name="Langlade N.B."/>
        </authorList>
    </citation>
    <scope>NUCLEOTIDE SEQUENCE</scope>
    <source>
        <tissue evidence="2">Leaves</tissue>
    </source>
</reference>
<reference evidence="2" key="2">
    <citation type="submission" date="2020-06" db="EMBL/GenBank/DDBJ databases">
        <title>Helianthus annuus Genome sequencing and assembly Release 2.</title>
        <authorList>
            <person name="Gouzy J."/>
            <person name="Langlade N."/>
            <person name="Munos S."/>
        </authorList>
    </citation>
    <scope>NUCLEOTIDE SEQUENCE</scope>
    <source>
        <tissue evidence="2">Leaves</tissue>
    </source>
</reference>
<comment type="caution">
    <text evidence="2">The sequence shown here is derived from an EMBL/GenBank/DDBJ whole genome shotgun (WGS) entry which is preliminary data.</text>
</comment>
<feature type="transmembrane region" description="Helical" evidence="1">
    <location>
        <begin position="157"/>
        <end position="176"/>
    </location>
</feature>
<keyword evidence="1" id="KW-1133">Transmembrane helix</keyword>
<evidence type="ECO:0000313" key="2">
    <source>
        <dbReference type="EMBL" id="KAF5820107.1"/>
    </source>
</evidence>
<evidence type="ECO:0000256" key="1">
    <source>
        <dbReference type="SAM" id="Phobius"/>
    </source>
</evidence>
<sequence>MWTGSCRRRIGSSTVHFWILWQWNSLRLQCFLLILVFQKLNEFVDISGSQHSVVLQDFQETTPLRRQSISKLLHNFSLSCHYTIIIQFRKQMIKSACHISQGLLIHTSETFKFFLEKIMTHLTCCCISHSSVFQSVPQLLCCLEADKLMVDILAQRLSENGVCLLFQIICFLFIFWKISKRSRI</sequence>
<gene>
    <name evidence="2" type="ORF">HanXRQr2_Chr02g0085101</name>
</gene>
<organism evidence="2 3">
    <name type="scientific">Helianthus annuus</name>
    <name type="common">Common sunflower</name>
    <dbReference type="NCBI Taxonomy" id="4232"/>
    <lineage>
        <taxon>Eukaryota</taxon>
        <taxon>Viridiplantae</taxon>
        <taxon>Streptophyta</taxon>
        <taxon>Embryophyta</taxon>
        <taxon>Tracheophyta</taxon>
        <taxon>Spermatophyta</taxon>
        <taxon>Magnoliopsida</taxon>
        <taxon>eudicotyledons</taxon>
        <taxon>Gunneridae</taxon>
        <taxon>Pentapetalae</taxon>
        <taxon>asterids</taxon>
        <taxon>campanulids</taxon>
        <taxon>Asterales</taxon>
        <taxon>Asteraceae</taxon>
        <taxon>Asteroideae</taxon>
        <taxon>Heliantheae alliance</taxon>
        <taxon>Heliantheae</taxon>
        <taxon>Helianthus</taxon>
    </lineage>
</organism>
<dbReference type="Gramene" id="mRNA:HanXRQr2_Chr02g0085101">
    <property type="protein sequence ID" value="CDS:HanXRQr2_Chr02g0085101.1"/>
    <property type="gene ID" value="HanXRQr2_Chr02g0085101"/>
</dbReference>
<keyword evidence="1" id="KW-0812">Transmembrane</keyword>
<keyword evidence="1" id="KW-0472">Membrane</keyword>
<name>A0A9K3JT70_HELAN</name>
<accession>A0A9K3JT70</accession>
<dbReference type="AlphaFoldDB" id="A0A9K3JT70"/>
<keyword evidence="3" id="KW-1185">Reference proteome</keyword>
<evidence type="ECO:0000313" key="3">
    <source>
        <dbReference type="Proteomes" id="UP000215914"/>
    </source>
</evidence>
<protein>
    <submittedName>
        <fullName evidence="2">Uncharacterized protein</fullName>
    </submittedName>
</protein>